<reference evidence="2 3" key="1">
    <citation type="journal article" date="2015" name="Genome Announc.">
        <title>Complete Genome Sequence of the Rhizobacterium Pseudomonas trivialis Strain IHBB745 with Multiple Plant Growth-Promoting Activities and Tolerance to Desiccation and Alkalinity.</title>
        <authorList>
            <person name="Gulati A."/>
            <person name="Swarnkar M.K."/>
            <person name="Vyas P."/>
            <person name="Rahi P."/>
            <person name="Thakur R."/>
            <person name="Thakur N."/>
            <person name="Singh A.K."/>
        </authorList>
    </citation>
    <scope>NUCLEOTIDE SEQUENCE [LARGE SCALE GENOMIC DNA]</scope>
    <source>
        <strain evidence="3">745</strain>
    </source>
</reference>
<evidence type="ECO:0000259" key="1">
    <source>
        <dbReference type="Pfam" id="PF02627"/>
    </source>
</evidence>
<protein>
    <submittedName>
        <fullName evidence="2">Alkylhydroperoxidase</fullName>
    </submittedName>
</protein>
<organism evidence="2 3">
    <name type="scientific">Pseudomonas trivialis</name>
    <dbReference type="NCBI Taxonomy" id="200450"/>
    <lineage>
        <taxon>Bacteria</taxon>
        <taxon>Pseudomonadati</taxon>
        <taxon>Pseudomonadota</taxon>
        <taxon>Gammaproteobacteria</taxon>
        <taxon>Pseudomonadales</taxon>
        <taxon>Pseudomonadaceae</taxon>
        <taxon>Pseudomonas</taxon>
    </lineage>
</organism>
<reference evidence="3" key="2">
    <citation type="submission" date="2015-05" db="EMBL/GenBank/DDBJ databases">
        <authorList>
            <person name="Swarnkar M.K."/>
            <person name="Vyas P."/>
            <person name="Rahi P."/>
            <person name="Thakur R."/>
            <person name="Thakur N."/>
            <person name="Singh A.K."/>
            <person name="Gulati A."/>
        </authorList>
    </citation>
    <scope>NUCLEOTIDE SEQUENCE [LARGE SCALE GENOMIC DNA]</scope>
    <source>
        <strain evidence="3">745</strain>
    </source>
</reference>
<dbReference type="PANTHER" id="PTHR33930">
    <property type="entry name" value="ALKYL HYDROPEROXIDE REDUCTASE AHPD"/>
    <property type="match status" value="1"/>
</dbReference>
<keyword evidence="2" id="KW-0560">Oxidoreductase</keyword>
<proteinExistence type="predicted"/>
<keyword evidence="2" id="KW-0575">Peroxidase</keyword>
<dbReference type="SUPFAM" id="SSF69118">
    <property type="entry name" value="AhpD-like"/>
    <property type="match status" value="1"/>
</dbReference>
<dbReference type="Gene3D" id="1.20.1290.10">
    <property type="entry name" value="AhpD-like"/>
    <property type="match status" value="1"/>
</dbReference>
<dbReference type="NCBIfam" id="TIGR00778">
    <property type="entry name" value="ahpD_dom"/>
    <property type="match status" value="1"/>
</dbReference>
<dbReference type="PATRIC" id="fig|200450.3.peg.190"/>
<dbReference type="InterPro" id="IPR003779">
    <property type="entry name" value="CMD-like"/>
</dbReference>
<dbReference type="KEGG" id="ptv:AA957_00855"/>
<dbReference type="EMBL" id="CP011507">
    <property type="protein sequence ID" value="AKS04723.1"/>
    <property type="molecule type" value="Genomic_DNA"/>
</dbReference>
<dbReference type="AlphaFoldDB" id="A0A0H5A4A2"/>
<evidence type="ECO:0000313" key="3">
    <source>
        <dbReference type="Proteomes" id="UP000036608"/>
    </source>
</evidence>
<dbReference type="GO" id="GO:0051920">
    <property type="term" value="F:peroxiredoxin activity"/>
    <property type="evidence" value="ECO:0007669"/>
    <property type="project" value="InterPro"/>
</dbReference>
<name>A0A0H5A4A2_9PSED</name>
<gene>
    <name evidence="2" type="ORF">AA957_00855</name>
</gene>
<dbReference type="InterPro" id="IPR029032">
    <property type="entry name" value="AhpD-like"/>
</dbReference>
<feature type="domain" description="Carboxymuconolactone decarboxylase-like" evidence="1">
    <location>
        <begin position="23"/>
        <end position="105"/>
    </location>
</feature>
<evidence type="ECO:0000313" key="2">
    <source>
        <dbReference type="EMBL" id="AKS04723.1"/>
    </source>
</evidence>
<dbReference type="RefSeq" id="WP_049708471.1">
    <property type="nucleotide sequence ID" value="NZ_CP011507.1"/>
</dbReference>
<dbReference type="InterPro" id="IPR004675">
    <property type="entry name" value="AhpD_core"/>
</dbReference>
<sequence>MQDWKQTRKDINTRLVELNGLTPETMKGMAALGAAGGKTNHLDAKTRELISLAVAVTTRCDGCIAFHAAEAKKLGVTSEEVAEALGVAINMNAGAALVYSTHVLDAFDKS</sequence>
<dbReference type="OrthoDB" id="1683318at2"/>
<accession>A0A0H5A4A2</accession>
<dbReference type="Proteomes" id="UP000036608">
    <property type="component" value="Chromosome"/>
</dbReference>
<dbReference type="Pfam" id="PF02627">
    <property type="entry name" value="CMD"/>
    <property type="match status" value="1"/>
</dbReference>
<dbReference type="PANTHER" id="PTHR33930:SF2">
    <property type="entry name" value="BLR3452 PROTEIN"/>
    <property type="match status" value="1"/>
</dbReference>